<organism evidence="3 4">
    <name type="scientific">Streptomyces fumanus</name>
    <dbReference type="NCBI Taxonomy" id="67302"/>
    <lineage>
        <taxon>Bacteria</taxon>
        <taxon>Bacillati</taxon>
        <taxon>Actinomycetota</taxon>
        <taxon>Actinomycetes</taxon>
        <taxon>Kitasatosporales</taxon>
        <taxon>Streptomycetaceae</taxon>
        <taxon>Streptomyces</taxon>
    </lineage>
</organism>
<sequence length="219" mass="23533">MAIPAIAPYPMPTASDLPKKQVDWVADPARCALLLHDVQAYFLAPYDHGSALYTELLANLVALRRRAAELGVPVVYSAQPGGMTPRQRGLLHDFWGPGMSAAASDTAIVEELRPAEGDLVVTKWRYSAFVRSPLREFLAETGRDQLIVGGVYAHVGCLMTCVDAYSSDIRPFLAADAVADFGAEDHHLALDYAARCCAAVHTTAQLLDQLAVPSAGETP</sequence>
<dbReference type="PANTHER" id="PTHR43540">
    <property type="entry name" value="PEROXYUREIDOACRYLATE/UREIDOACRYLATE AMIDOHYDROLASE-RELATED"/>
    <property type="match status" value="1"/>
</dbReference>
<proteinExistence type="predicted"/>
<keyword evidence="1" id="KW-0378">Hydrolase</keyword>
<evidence type="ECO:0000313" key="3">
    <source>
        <dbReference type="EMBL" id="GHE98098.1"/>
    </source>
</evidence>
<reference evidence="3" key="2">
    <citation type="submission" date="2020-09" db="EMBL/GenBank/DDBJ databases">
        <authorList>
            <person name="Sun Q."/>
            <person name="Ohkuma M."/>
        </authorList>
    </citation>
    <scope>NUCLEOTIDE SEQUENCE</scope>
    <source>
        <strain evidence="3">JCM 4477</strain>
    </source>
</reference>
<dbReference type="Pfam" id="PF00857">
    <property type="entry name" value="Isochorismatase"/>
    <property type="match status" value="1"/>
</dbReference>
<dbReference type="AlphaFoldDB" id="A0A919ACQ2"/>
<dbReference type="EMBL" id="BNBI01000004">
    <property type="protein sequence ID" value="GHE98098.1"/>
    <property type="molecule type" value="Genomic_DNA"/>
</dbReference>
<feature type="domain" description="Isochorismatase-like" evidence="2">
    <location>
        <begin position="31"/>
        <end position="205"/>
    </location>
</feature>
<comment type="caution">
    <text evidence="3">The sequence shown here is derived from an EMBL/GenBank/DDBJ whole genome shotgun (WGS) entry which is preliminary data.</text>
</comment>
<dbReference type="Gene3D" id="3.40.50.850">
    <property type="entry name" value="Isochorismatase-like"/>
    <property type="match status" value="1"/>
</dbReference>
<dbReference type="RefSeq" id="WP_190204084.1">
    <property type="nucleotide sequence ID" value="NZ_BNBI01000004.1"/>
</dbReference>
<dbReference type="PANTHER" id="PTHR43540:SF3">
    <property type="entry name" value="ENTEROBACTIN SYNTHASE COMPONENT B"/>
    <property type="match status" value="1"/>
</dbReference>
<keyword evidence="4" id="KW-1185">Reference proteome</keyword>
<reference evidence="3" key="1">
    <citation type="journal article" date="2014" name="Int. J. Syst. Evol. Microbiol.">
        <title>Complete genome sequence of Corynebacterium casei LMG S-19264T (=DSM 44701T), isolated from a smear-ripened cheese.</title>
        <authorList>
            <consortium name="US DOE Joint Genome Institute (JGI-PGF)"/>
            <person name="Walter F."/>
            <person name="Albersmeier A."/>
            <person name="Kalinowski J."/>
            <person name="Ruckert C."/>
        </authorList>
    </citation>
    <scope>NUCLEOTIDE SEQUENCE</scope>
    <source>
        <strain evidence="3">JCM 4477</strain>
    </source>
</reference>
<dbReference type="SUPFAM" id="SSF52499">
    <property type="entry name" value="Isochorismatase-like hydrolases"/>
    <property type="match status" value="1"/>
</dbReference>
<dbReference type="PRINTS" id="PR01398">
    <property type="entry name" value="ISCHRISMTASE"/>
</dbReference>
<dbReference type="InterPro" id="IPR016291">
    <property type="entry name" value="Isochorismatase"/>
</dbReference>
<dbReference type="GO" id="GO:0008908">
    <property type="term" value="F:isochorismatase activity"/>
    <property type="evidence" value="ECO:0007669"/>
    <property type="project" value="InterPro"/>
</dbReference>
<dbReference type="InterPro" id="IPR036380">
    <property type="entry name" value="Isochorismatase-like_sf"/>
</dbReference>
<evidence type="ECO:0000259" key="2">
    <source>
        <dbReference type="Pfam" id="PF00857"/>
    </source>
</evidence>
<dbReference type="Proteomes" id="UP000630718">
    <property type="component" value="Unassembled WGS sequence"/>
</dbReference>
<evidence type="ECO:0000313" key="4">
    <source>
        <dbReference type="Proteomes" id="UP000630718"/>
    </source>
</evidence>
<dbReference type="InterPro" id="IPR050272">
    <property type="entry name" value="Isochorismatase-like_hydrls"/>
</dbReference>
<name>A0A919ACQ2_9ACTN</name>
<protein>
    <recommendedName>
        <fullName evidence="2">Isochorismatase-like domain-containing protein</fullName>
    </recommendedName>
</protein>
<evidence type="ECO:0000256" key="1">
    <source>
        <dbReference type="ARBA" id="ARBA00022801"/>
    </source>
</evidence>
<dbReference type="InterPro" id="IPR000868">
    <property type="entry name" value="Isochorismatase-like_dom"/>
</dbReference>
<gene>
    <name evidence="3" type="ORF">GCM10018772_23120</name>
</gene>
<dbReference type="PIRSF" id="PIRSF001111">
    <property type="entry name" value="Isochorismatase"/>
    <property type="match status" value="1"/>
</dbReference>
<accession>A0A919ACQ2</accession>